<feature type="region of interest" description="Disordered" evidence="1">
    <location>
        <begin position="160"/>
        <end position="213"/>
    </location>
</feature>
<feature type="compositionally biased region" description="Acidic residues" evidence="1">
    <location>
        <begin position="191"/>
        <end position="204"/>
    </location>
</feature>
<gene>
    <name evidence="3" type="ORF">EM151A_5035</name>
</gene>
<dbReference type="InterPro" id="IPR027994">
    <property type="entry name" value="WxL_dom"/>
</dbReference>
<sequence length="1429" mass="155882">MTTRLRRAILLLGTAILMMQSVSISGSMVSADTSMDTEEHELVELLSVQNSLEELFSDPHFFFPQSQLQGKVEEPLQVTFFSDKEVSEARVILPKEATIIKEQLPEGISVEQGEQSHEWIIHSERIQTKFGLPLVFDTAGSYEVFVEEVNATIEIQQDKSNNIMDSTQDVEQPDNSVKDEEKDHNDKTIDEDASDENTDGDEGIDTSAPLLDQPVDDVEEKIINHTHFDGETIEVNTFEEFRLAVANPEIGVIEVRDNLNRSDTGVSTAIGSIDRSLLVKGNGHSINFGADNGSLVLSGYSENTKRTLRFENTTLSKIGQRPIFESTNTDSYNWVVELENIGESSINRSPLILARRAKIHFTGGVNKFENTQSASDTFINVTDIEVSGSSEVNIEKANTYIFYTAPDMPNPSININDNSYVNIKTLAGTANVIDMRGGNAKFNLENSRLTIDAIGTTAQPSNTSNNVITLPGARPTVSISGQSNLTVRSTASKRGLHLSGDNPKLLVENSELSVTSETQSAVNLEGTGADIKLNDSHVNINTTIGYGINLRGNTINFHASKSDIDIKTTGSANGITMNGQDSSLEILDNSAISIEGGVGVHENILVGNGNANPSLKVSDNSNISISARSNSNTAADGNNNAIRIDGASPILEVSKNSKISIDVLSGGRRSIFMNGESAVFTVDNNSEILSNNLYGTSIGMSTANAEVTIDNFSKINIESSARRNNPLINFAGGSNNLSIKNNASVFTKHVEFDNPGNNTRAISMAGSNNNISITSGGNLDLDNTHYTDRPSSGSISENFSTVYLGDGNNSFSIDNNGAEGTRSQLRLINDYASALHSAGGHLTFNQNPDTVFYSEGSSNSTREYGVFVAGDTMDFNVDSPYYFDFKNVRQAGGDIFGTKAGSHLNITNTFFSAWSTGSHFDSDPDIGFFKKIDVSYEGRDFASASSNNNPDLSTSLPGLSGRVSRISANNSKPIFEGFRQPTNADKSFIAEFSYKEGLDDKREAGTDEITAEIKVTDPDNNSKNYTASTVGNESPIQTWEEKEANDPGKGGRILFEFEDLLNKGSTIEFVSISRGSNEGRISLSEDELELISPITVLNVTPPELVDFGHNINLTTNTTNIEAFPNSINIPGNNALLYINNQFIEKQQVKNDGSFSFELKSKLMEGDEVQVSMEDNEGVLIDHFSTIDSVFRRPETNSEYGNRNPIANDYTYHDAIFKKAKTYIVELSDNVLPVDPLDPEIEVTPENPPVLPEEQGPLSIDFASRFNFGEQNISVKDKTYYAQPQRLLNEDGTVNETQDRPNYIQISDRRPESKRNGWELAVTQNEQFKGKENQMLNGASLILSNQQVVTAQGGTEPGLQFTVPCRLVPGNRRTLLKAQGNEGTGTWIYRFGDSETAGESVSLYVPKGTNPEATSYSTTLTWELSAVPDN</sequence>
<dbReference type="InterPro" id="IPR046776">
    <property type="entry name" value="Pectate_lyase_5"/>
</dbReference>
<geneLocation type="plasmid" evidence="4">
    <name>pem15-1a-2 dna</name>
</geneLocation>
<evidence type="ECO:0000313" key="3">
    <source>
        <dbReference type="EMBL" id="BBM16324.1"/>
    </source>
</evidence>
<dbReference type="EMBL" id="AP019812">
    <property type="protein sequence ID" value="BBM16324.1"/>
    <property type="molecule type" value="Genomic_DNA"/>
</dbReference>
<keyword evidence="3" id="KW-0614">Plasmid</keyword>
<accession>A0AAI8RCV8</accession>
<dbReference type="Proteomes" id="UP000509460">
    <property type="component" value="Plasmid pEM15-1A-2"/>
</dbReference>
<reference evidence="3 4" key="1">
    <citation type="submission" date="2019-07" db="EMBL/GenBank/DDBJ databases">
        <title>antibiotic susceptibility of plant-derived lactic acid bacteria.</title>
        <authorList>
            <person name="Sugiyama M."/>
            <person name="Noda M."/>
        </authorList>
    </citation>
    <scope>NUCLEOTIDE SEQUENCE [LARGE SCALE GENOMIC DNA]</scope>
    <source>
        <strain evidence="3 4">15-1A</strain>
        <plasmid evidence="4">pem15-1a-2 dna</plasmid>
    </source>
</reference>
<feature type="compositionally biased region" description="Polar residues" evidence="1">
    <location>
        <begin position="160"/>
        <end position="175"/>
    </location>
</feature>
<feature type="compositionally biased region" description="Basic and acidic residues" evidence="1">
    <location>
        <begin position="176"/>
        <end position="190"/>
    </location>
</feature>
<evidence type="ECO:0000259" key="2">
    <source>
        <dbReference type="Pfam" id="PF13731"/>
    </source>
</evidence>
<proteinExistence type="predicted"/>
<dbReference type="Pfam" id="PF20585">
    <property type="entry name" value="Pectate_lyase_5"/>
    <property type="match status" value="1"/>
</dbReference>
<evidence type="ECO:0000313" key="4">
    <source>
        <dbReference type="Proteomes" id="UP000509460"/>
    </source>
</evidence>
<protein>
    <submittedName>
        <fullName evidence="3">WxL domain surface protein</fullName>
    </submittedName>
</protein>
<dbReference type="RefSeq" id="WP_229078148.1">
    <property type="nucleotide sequence ID" value="NZ_AP019812.1"/>
</dbReference>
<feature type="domain" description="WxL" evidence="2">
    <location>
        <begin position="1227"/>
        <end position="1427"/>
    </location>
</feature>
<name>A0AAI8RCV8_ENTMU</name>
<organism evidence="3 4">
    <name type="scientific">Enterococcus mundtii</name>
    <dbReference type="NCBI Taxonomy" id="53346"/>
    <lineage>
        <taxon>Bacteria</taxon>
        <taxon>Bacillati</taxon>
        <taxon>Bacillota</taxon>
        <taxon>Bacilli</taxon>
        <taxon>Lactobacillales</taxon>
        <taxon>Enterococcaceae</taxon>
        <taxon>Enterococcus</taxon>
    </lineage>
</organism>
<dbReference type="Pfam" id="PF13731">
    <property type="entry name" value="WxL"/>
    <property type="match status" value="1"/>
</dbReference>
<evidence type="ECO:0000256" key="1">
    <source>
        <dbReference type="SAM" id="MobiDB-lite"/>
    </source>
</evidence>